<evidence type="ECO:0000313" key="1">
    <source>
        <dbReference type="EMBL" id="RYB96186.1"/>
    </source>
</evidence>
<organism evidence="1 2">
    <name type="scientific">Nocardioides glacieisoli</name>
    <dbReference type="NCBI Taxonomy" id="1168730"/>
    <lineage>
        <taxon>Bacteria</taxon>
        <taxon>Bacillati</taxon>
        <taxon>Actinomycetota</taxon>
        <taxon>Actinomycetes</taxon>
        <taxon>Propionibacteriales</taxon>
        <taxon>Nocardioidaceae</taxon>
        <taxon>Nocardioides</taxon>
    </lineage>
</organism>
<reference evidence="1 2" key="1">
    <citation type="submission" date="2019-01" db="EMBL/GenBank/DDBJ databases">
        <title>Novel species of Nocardioides.</title>
        <authorList>
            <person name="Liu Q."/>
            <person name="Xin Y.-H."/>
        </authorList>
    </citation>
    <scope>NUCLEOTIDE SEQUENCE [LARGE SCALE GENOMIC DNA]</scope>
    <source>
        <strain evidence="1 2">HLT3-15</strain>
    </source>
</reference>
<proteinExistence type="predicted"/>
<gene>
    <name evidence="1" type="ORF">EUA06_00955</name>
</gene>
<dbReference type="Proteomes" id="UP000291838">
    <property type="component" value="Unassembled WGS sequence"/>
</dbReference>
<dbReference type="OrthoDB" id="3788782at2"/>
<comment type="caution">
    <text evidence="1">The sequence shown here is derived from an EMBL/GenBank/DDBJ whole genome shotgun (WGS) entry which is preliminary data.</text>
</comment>
<dbReference type="AlphaFoldDB" id="A0A4Q2S4D9"/>
<dbReference type="EMBL" id="SDWS01000001">
    <property type="protein sequence ID" value="RYB96186.1"/>
    <property type="molecule type" value="Genomic_DNA"/>
</dbReference>
<keyword evidence="2" id="KW-1185">Reference proteome</keyword>
<protein>
    <submittedName>
        <fullName evidence="1">Uncharacterized protein</fullName>
    </submittedName>
</protein>
<name>A0A4Q2S4D9_9ACTN</name>
<accession>A0A4Q2S4D9</accession>
<evidence type="ECO:0000313" key="2">
    <source>
        <dbReference type="Proteomes" id="UP000291838"/>
    </source>
</evidence>
<sequence>MTAVRASEHWALSELMAAADDFAERARVQEARRDLARPGTVVFHQYAHSATLWRAAEDRLRGQFRALELGAAGIGDDGH</sequence>
<dbReference type="RefSeq" id="WP_129473138.1">
    <property type="nucleotide sequence ID" value="NZ_SDWS01000001.1"/>
</dbReference>